<gene>
    <name evidence="7" type="ORF">Aiant_52610</name>
</gene>
<dbReference type="SUPFAM" id="SSF53041">
    <property type="entry name" value="Resolvase-like"/>
    <property type="match status" value="1"/>
</dbReference>
<accession>A0ABN6CIV5</accession>
<dbReference type="EMBL" id="AP023356">
    <property type="protein sequence ID" value="BCJ44604.1"/>
    <property type="molecule type" value="Genomic_DNA"/>
</dbReference>
<evidence type="ECO:0000259" key="6">
    <source>
        <dbReference type="PROSITE" id="PS51737"/>
    </source>
</evidence>
<protein>
    <submittedName>
        <fullName evidence="7">Recombinase</fullName>
    </submittedName>
</protein>
<dbReference type="InterPro" id="IPR036162">
    <property type="entry name" value="Resolvase-like_N_sf"/>
</dbReference>
<dbReference type="InterPro" id="IPR050639">
    <property type="entry name" value="SSR_resolvase"/>
</dbReference>
<dbReference type="PROSITE" id="PS00397">
    <property type="entry name" value="RECOMBINASES_1"/>
    <property type="match status" value="1"/>
</dbReference>
<evidence type="ECO:0000256" key="1">
    <source>
        <dbReference type="ARBA" id="ARBA00022908"/>
    </source>
</evidence>
<dbReference type="PROSITE" id="PS51737">
    <property type="entry name" value="RECOMBINASE_DNA_BIND"/>
    <property type="match status" value="1"/>
</dbReference>
<dbReference type="Gene3D" id="3.40.50.1390">
    <property type="entry name" value="Resolvase, N-terminal catalytic domain"/>
    <property type="match status" value="1"/>
</dbReference>
<dbReference type="InterPro" id="IPR038109">
    <property type="entry name" value="DNA_bind_recomb_sf"/>
</dbReference>
<organism evidence="7 8">
    <name type="scientific">Actinoplanes ianthinogenes</name>
    <dbReference type="NCBI Taxonomy" id="122358"/>
    <lineage>
        <taxon>Bacteria</taxon>
        <taxon>Bacillati</taxon>
        <taxon>Actinomycetota</taxon>
        <taxon>Actinomycetes</taxon>
        <taxon>Micromonosporales</taxon>
        <taxon>Micromonosporaceae</taxon>
        <taxon>Actinoplanes</taxon>
    </lineage>
</organism>
<keyword evidence="1" id="KW-0229">DNA integration</keyword>
<evidence type="ECO:0000313" key="7">
    <source>
        <dbReference type="EMBL" id="BCJ44604.1"/>
    </source>
</evidence>
<keyword evidence="8" id="KW-1185">Reference proteome</keyword>
<sequence>MAQIPRQHDRPASTPKRAFSYLRVSSAGQVNTDYDPEGISLPAQRAAIQRRAAELDAEIVAEFVEPGRSATTVDGRPVLQEMMARLKAEKNVDYVLVYARSRLHRNSIDAAITKRDLRNAGATLISVMDYTEDSAIGDLVATVLDGVNEYQSRASGADIAYKVGQKIVRGGSVGRAPIGYLNVRETFEGREVRTIAVDPVRGPLVRMAFELYATGTYGFHALIATLSDAGLRTKPTKRFPAGTPISLNSLGNLLRDRYYLGYVSYRGVEYKGRHEPLVEPEVFDRVQHMLETRRAGGVRERTHNHYLKGVVWCHRCQRRLMIMRGKSHTGDLHFYYFCRGRQQHACDLPYLPVARVETAVVDNYATIMLPADLRDDLSSRIGEVLSESAGTSAELRSRIKDQLKTLDRQEDRFLDLVGDPDWPQDKIGARLRRIRDERDRLARQLDDSDTPRLDTAGETMLYLLDLLADPQELYRRCKQQGRRVLNQAFFAKVYFDHDEDGPFVAADELSDLVLPLVKEARNDSGGAMGAAAAGEPSPALAGSSSPPLVEVPGIEPGSFVVLSGLLRAQLTMSLLGPPTHVSKFGRRAQSLIDLAARSP</sequence>
<keyword evidence="3" id="KW-0233">DNA recombination</keyword>
<dbReference type="Pfam" id="PF00239">
    <property type="entry name" value="Resolvase"/>
    <property type="match status" value="1"/>
</dbReference>
<dbReference type="InterPro" id="IPR006118">
    <property type="entry name" value="Recombinase_CS"/>
</dbReference>
<evidence type="ECO:0000313" key="8">
    <source>
        <dbReference type="Proteomes" id="UP000676967"/>
    </source>
</evidence>
<feature type="active site" description="O-(5'-phospho-DNA)-serine intermediate" evidence="4">
    <location>
        <position position="25"/>
    </location>
</feature>
<evidence type="ECO:0000256" key="3">
    <source>
        <dbReference type="ARBA" id="ARBA00023172"/>
    </source>
</evidence>
<name>A0ABN6CIV5_9ACTN</name>
<feature type="region of interest" description="Disordered" evidence="5">
    <location>
        <begin position="524"/>
        <end position="546"/>
    </location>
</feature>
<dbReference type="Pfam" id="PF13408">
    <property type="entry name" value="Zn_ribbon_recom"/>
    <property type="match status" value="1"/>
</dbReference>
<dbReference type="Pfam" id="PF07508">
    <property type="entry name" value="Recombinase"/>
    <property type="match status" value="1"/>
</dbReference>
<evidence type="ECO:0000256" key="4">
    <source>
        <dbReference type="PROSITE-ProRule" id="PRU10137"/>
    </source>
</evidence>
<dbReference type="SMART" id="SM00857">
    <property type="entry name" value="Resolvase"/>
    <property type="match status" value="1"/>
</dbReference>
<dbReference type="PANTHER" id="PTHR30461:SF23">
    <property type="entry name" value="DNA RECOMBINASE-RELATED"/>
    <property type="match status" value="1"/>
</dbReference>
<dbReference type="CDD" id="cd00338">
    <property type="entry name" value="Ser_Recombinase"/>
    <property type="match status" value="1"/>
</dbReference>
<dbReference type="PANTHER" id="PTHR30461">
    <property type="entry name" value="DNA-INVERTASE FROM LAMBDOID PROPHAGE"/>
    <property type="match status" value="1"/>
</dbReference>
<feature type="domain" description="Recombinase" evidence="6">
    <location>
        <begin position="177"/>
        <end position="296"/>
    </location>
</feature>
<reference evidence="7 8" key="1">
    <citation type="submission" date="2020-08" db="EMBL/GenBank/DDBJ databases">
        <title>Whole genome shotgun sequence of Actinoplanes ianthinogenes NBRC 13996.</title>
        <authorList>
            <person name="Komaki H."/>
            <person name="Tamura T."/>
        </authorList>
    </citation>
    <scope>NUCLEOTIDE SEQUENCE [LARGE SCALE GENOMIC DNA]</scope>
    <source>
        <strain evidence="7 8">NBRC 13996</strain>
    </source>
</reference>
<dbReference type="Proteomes" id="UP000676967">
    <property type="component" value="Chromosome"/>
</dbReference>
<dbReference type="Gene3D" id="3.90.1750.20">
    <property type="entry name" value="Putative Large Serine Recombinase, Chain B, Domain 2"/>
    <property type="match status" value="1"/>
</dbReference>
<dbReference type="InterPro" id="IPR025827">
    <property type="entry name" value="Zn_ribbon_recom_dom"/>
</dbReference>
<dbReference type="InterPro" id="IPR006119">
    <property type="entry name" value="Resolv_N"/>
</dbReference>
<evidence type="ECO:0000256" key="5">
    <source>
        <dbReference type="SAM" id="MobiDB-lite"/>
    </source>
</evidence>
<keyword evidence="2" id="KW-0238">DNA-binding</keyword>
<evidence type="ECO:0000256" key="2">
    <source>
        <dbReference type="ARBA" id="ARBA00023125"/>
    </source>
</evidence>
<dbReference type="InterPro" id="IPR011109">
    <property type="entry name" value="DNA_bind_recombinase_dom"/>
</dbReference>
<feature type="compositionally biased region" description="Low complexity" evidence="5">
    <location>
        <begin position="529"/>
        <end position="546"/>
    </location>
</feature>
<proteinExistence type="predicted"/>